<organism evidence="1 2">
    <name type="scientific">Apatococcus lobatus</name>
    <dbReference type="NCBI Taxonomy" id="904363"/>
    <lineage>
        <taxon>Eukaryota</taxon>
        <taxon>Viridiplantae</taxon>
        <taxon>Chlorophyta</taxon>
        <taxon>core chlorophytes</taxon>
        <taxon>Trebouxiophyceae</taxon>
        <taxon>Chlorellales</taxon>
        <taxon>Chlorellaceae</taxon>
        <taxon>Apatococcus</taxon>
    </lineage>
</organism>
<name>A0AAW1QH47_9CHLO</name>
<protein>
    <submittedName>
        <fullName evidence="1">Uncharacterized protein</fullName>
    </submittedName>
</protein>
<dbReference type="EMBL" id="JALJOS010000045">
    <property type="protein sequence ID" value="KAK9820698.1"/>
    <property type="molecule type" value="Genomic_DNA"/>
</dbReference>
<keyword evidence="2" id="KW-1185">Reference proteome</keyword>
<dbReference type="AlphaFoldDB" id="A0AAW1QH47"/>
<gene>
    <name evidence="1" type="ORF">WJX74_008844</name>
</gene>
<accession>A0AAW1QH47</accession>
<dbReference type="Proteomes" id="UP001438707">
    <property type="component" value="Unassembled WGS sequence"/>
</dbReference>
<proteinExistence type="predicted"/>
<reference evidence="1 2" key="1">
    <citation type="journal article" date="2024" name="Nat. Commun.">
        <title>Phylogenomics reveals the evolutionary origins of lichenization in chlorophyte algae.</title>
        <authorList>
            <person name="Puginier C."/>
            <person name="Libourel C."/>
            <person name="Otte J."/>
            <person name="Skaloud P."/>
            <person name="Haon M."/>
            <person name="Grisel S."/>
            <person name="Petersen M."/>
            <person name="Berrin J.G."/>
            <person name="Delaux P.M."/>
            <person name="Dal Grande F."/>
            <person name="Keller J."/>
        </authorList>
    </citation>
    <scope>NUCLEOTIDE SEQUENCE [LARGE SCALE GENOMIC DNA]</scope>
    <source>
        <strain evidence="1 2">SAG 2145</strain>
    </source>
</reference>
<comment type="caution">
    <text evidence="1">The sequence shown here is derived from an EMBL/GenBank/DDBJ whole genome shotgun (WGS) entry which is preliminary data.</text>
</comment>
<evidence type="ECO:0000313" key="1">
    <source>
        <dbReference type="EMBL" id="KAK9820698.1"/>
    </source>
</evidence>
<evidence type="ECO:0000313" key="2">
    <source>
        <dbReference type="Proteomes" id="UP001438707"/>
    </source>
</evidence>
<sequence>MFTIPDQHRLRKARRALGAWTCQLSCLFGKPANSLGSNRLLVIQELSDYCDSFAGDNEISSVNLLKEGWNRGPSCLSITNKQCSAPVTCSSGIKMPKLFNSNHALTDMLGAGVK</sequence>